<sequence length="52" mass="5451">MNPDDEATTIEVGHGVSEAVIRAAEGVVGRLPQDYRLFLSRFGHAQVGAVGG</sequence>
<protein>
    <submittedName>
        <fullName evidence="1">SMI1/KNR4 family protein</fullName>
    </submittedName>
</protein>
<dbReference type="SUPFAM" id="SSF160631">
    <property type="entry name" value="SMI1/KNR4-like"/>
    <property type="match status" value="1"/>
</dbReference>
<gene>
    <name evidence="1" type="ORF">E0H75_12415</name>
</gene>
<name>A0A4R0JZY1_9ACTN</name>
<evidence type="ECO:0000313" key="2">
    <source>
        <dbReference type="Proteomes" id="UP000293342"/>
    </source>
</evidence>
<dbReference type="InterPro" id="IPR037883">
    <property type="entry name" value="Knr4/Smi1-like_sf"/>
</dbReference>
<dbReference type="AlphaFoldDB" id="A0A4R0JZY1"/>
<dbReference type="Gene3D" id="3.40.1580.10">
    <property type="entry name" value="SMI1/KNR4-like"/>
    <property type="match status" value="1"/>
</dbReference>
<accession>A0A4R0JZY1</accession>
<proteinExistence type="predicted"/>
<organism evidence="1 2">
    <name type="scientific">Kribbella capetownensis</name>
    <dbReference type="NCBI Taxonomy" id="1572659"/>
    <lineage>
        <taxon>Bacteria</taxon>
        <taxon>Bacillati</taxon>
        <taxon>Actinomycetota</taxon>
        <taxon>Actinomycetes</taxon>
        <taxon>Propionibacteriales</taxon>
        <taxon>Kribbellaceae</taxon>
        <taxon>Kribbella</taxon>
    </lineage>
</organism>
<comment type="caution">
    <text evidence="1">The sequence shown here is derived from an EMBL/GenBank/DDBJ whole genome shotgun (WGS) entry which is preliminary data.</text>
</comment>
<reference evidence="1 2" key="1">
    <citation type="submission" date="2019-02" db="EMBL/GenBank/DDBJ databases">
        <title>Kribbella capetownensis sp. nov. and Kribbella speibonae sp. nov., isolated from soil.</title>
        <authorList>
            <person name="Curtis S.M."/>
            <person name="Norton I."/>
            <person name="Everest G.J."/>
            <person name="Meyers P.R."/>
        </authorList>
    </citation>
    <scope>NUCLEOTIDE SEQUENCE [LARGE SCALE GENOMIC DNA]</scope>
    <source>
        <strain evidence="1 2">YM53</strain>
    </source>
</reference>
<keyword evidence="2" id="KW-1185">Reference proteome</keyword>
<dbReference type="Proteomes" id="UP000293342">
    <property type="component" value="Unassembled WGS sequence"/>
</dbReference>
<evidence type="ECO:0000313" key="1">
    <source>
        <dbReference type="EMBL" id="TCC50948.1"/>
    </source>
</evidence>
<dbReference type="EMBL" id="SJKD01000002">
    <property type="protein sequence ID" value="TCC50948.1"/>
    <property type="molecule type" value="Genomic_DNA"/>
</dbReference>
<dbReference type="RefSeq" id="WP_131513645.1">
    <property type="nucleotide sequence ID" value="NZ_SJKD01000002.1"/>
</dbReference>